<organism evidence="1 2">
    <name type="scientific">Moniliophthora roreri</name>
    <name type="common">Frosty pod rot fungus</name>
    <name type="synonym">Monilia roreri</name>
    <dbReference type="NCBI Taxonomy" id="221103"/>
    <lineage>
        <taxon>Eukaryota</taxon>
        <taxon>Fungi</taxon>
        <taxon>Dikarya</taxon>
        <taxon>Basidiomycota</taxon>
        <taxon>Agaricomycotina</taxon>
        <taxon>Agaricomycetes</taxon>
        <taxon>Agaricomycetidae</taxon>
        <taxon>Agaricales</taxon>
        <taxon>Marasmiineae</taxon>
        <taxon>Marasmiaceae</taxon>
        <taxon>Moniliophthora</taxon>
    </lineage>
</organism>
<dbReference type="Proteomes" id="UP000054988">
    <property type="component" value="Unassembled WGS sequence"/>
</dbReference>
<protein>
    <submittedName>
        <fullName evidence="1">Uncharacterized protein</fullName>
    </submittedName>
</protein>
<evidence type="ECO:0000313" key="1">
    <source>
        <dbReference type="EMBL" id="KTB35508.1"/>
    </source>
</evidence>
<comment type="caution">
    <text evidence="1">The sequence shown here is derived from an EMBL/GenBank/DDBJ whole genome shotgun (WGS) entry which is preliminary data.</text>
</comment>
<proteinExistence type="predicted"/>
<evidence type="ECO:0000313" key="2">
    <source>
        <dbReference type="Proteomes" id="UP000054988"/>
    </source>
</evidence>
<dbReference type="AlphaFoldDB" id="A0A0W0FH55"/>
<reference evidence="1 2" key="1">
    <citation type="submission" date="2015-12" db="EMBL/GenBank/DDBJ databases">
        <title>Draft genome sequence of Moniliophthora roreri, the causal agent of frosty pod rot of cacao.</title>
        <authorList>
            <person name="Aime M.C."/>
            <person name="Diaz-Valderrama J.R."/>
            <person name="Kijpornyongpan T."/>
            <person name="Phillips-Mora W."/>
        </authorList>
    </citation>
    <scope>NUCLEOTIDE SEQUENCE [LARGE SCALE GENOMIC DNA]</scope>
    <source>
        <strain evidence="1 2">MCA 2952</strain>
    </source>
</reference>
<accession>A0A0W0FH55</accession>
<sequence>MQNVLDGISRFNVNPSVMVEGSGRG</sequence>
<name>A0A0W0FH55_MONRR</name>
<dbReference type="EMBL" id="LATX01001988">
    <property type="protein sequence ID" value="KTB35508.1"/>
    <property type="molecule type" value="Genomic_DNA"/>
</dbReference>
<gene>
    <name evidence="1" type="ORF">WG66_11905</name>
</gene>